<gene>
    <name evidence="2" type="ORF">DLJ54_10105</name>
</gene>
<organism evidence="2 3">
    <name type="scientific">Corynebacterium heidelbergense</name>
    <dbReference type="NCBI Taxonomy" id="2055947"/>
    <lineage>
        <taxon>Bacteria</taxon>
        <taxon>Bacillati</taxon>
        <taxon>Actinomycetota</taxon>
        <taxon>Actinomycetes</taxon>
        <taxon>Mycobacteriales</taxon>
        <taxon>Corynebacteriaceae</taxon>
        <taxon>Corynebacterium</taxon>
    </lineage>
</organism>
<dbReference type="PANTHER" id="PTHR34818:SF1">
    <property type="entry name" value="PROTEIN BLI-3"/>
    <property type="match status" value="1"/>
</dbReference>
<comment type="caution">
    <text evidence="2">The sequence shown here is derived from an EMBL/GenBank/DDBJ whole genome shotgun (WGS) entry which is preliminary data.</text>
</comment>
<evidence type="ECO:0000259" key="1">
    <source>
        <dbReference type="Pfam" id="PF16242"/>
    </source>
</evidence>
<dbReference type="Gene3D" id="2.30.110.10">
    <property type="entry name" value="Electron Transport, Fmn-binding Protein, Chain A"/>
    <property type="match status" value="1"/>
</dbReference>
<dbReference type="SUPFAM" id="SSF50475">
    <property type="entry name" value="FMN-binding split barrel"/>
    <property type="match status" value="1"/>
</dbReference>
<dbReference type="AlphaFoldDB" id="A0A364V3A8"/>
<feature type="non-terminal residue" evidence="2">
    <location>
        <position position="1"/>
    </location>
</feature>
<name>A0A364V3A8_9CORY</name>
<dbReference type="InterPro" id="IPR038725">
    <property type="entry name" value="YdaG_split_barrel_FMN-bd"/>
</dbReference>
<reference evidence="2 3" key="1">
    <citation type="journal article" date="2018" name="Syst. Appl. Microbiol.">
        <title>Corynebacterium heidelbergense sp. nov., isolated from the preen glands of Egyptian geese (Alopochen aegyptiacus).</title>
        <authorList>
            <person name="Braun M.S."/>
            <person name="Wang E."/>
            <person name="Zimmermann S."/>
            <person name="Wink M."/>
        </authorList>
    </citation>
    <scope>NUCLEOTIDE SEQUENCE [LARGE SCALE GENOMIC DNA]</scope>
    <source>
        <strain evidence="2 3">647</strain>
    </source>
</reference>
<evidence type="ECO:0000313" key="3">
    <source>
        <dbReference type="Proteomes" id="UP000251577"/>
    </source>
</evidence>
<dbReference type="InterPro" id="IPR052917">
    <property type="entry name" value="Stress-Dev_Protein"/>
</dbReference>
<dbReference type="EMBL" id="QHCV01000203">
    <property type="protein sequence ID" value="RAV31111.1"/>
    <property type="molecule type" value="Genomic_DNA"/>
</dbReference>
<evidence type="ECO:0000313" key="2">
    <source>
        <dbReference type="EMBL" id="RAV31111.1"/>
    </source>
</evidence>
<dbReference type="InterPro" id="IPR012349">
    <property type="entry name" value="Split_barrel_FMN-bd"/>
</dbReference>
<keyword evidence="3" id="KW-1185">Reference proteome</keyword>
<proteinExistence type="predicted"/>
<accession>A0A364V3A8</accession>
<protein>
    <recommendedName>
        <fullName evidence="1">General stress protein FMN-binding split barrel domain-containing protein</fullName>
    </recommendedName>
</protein>
<dbReference type="Proteomes" id="UP000251577">
    <property type="component" value="Unassembled WGS sequence"/>
</dbReference>
<sequence length="194" mass="21026">KKGWEQVGWVRGGPGPIVSKLGAMSQDAQTSNQADQIDELNKIIEDIGVAMVTTHDSEHEGRLISRPFSTQRAEDSGDVVFLTTKDNSFTRDVRQNPHVNIAYASKKAWVSFAGTAEIVEDNALVEQLWSRASGMFMEGGPENPNNVAVRVHGDTAELWGGGSLVGTAIKTVKAMTGDTQEEKEDDGTKVIDLK</sequence>
<feature type="domain" description="General stress protein FMN-binding split barrel" evidence="1">
    <location>
        <begin position="35"/>
        <end position="178"/>
    </location>
</feature>
<dbReference type="PANTHER" id="PTHR34818">
    <property type="entry name" value="PROTEIN BLI-3"/>
    <property type="match status" value="1"/>
</dbReference>
<dbReference type="Pfam" id="PF16242">
    <property type="entry name" value="Pyrid_ox_like"/>
    <property type="match status" value="1"/>
</dbReference>